<dbReference type="PANTHER" id="PTHR43663:SF1">
    <property type="entry name" value="CHROMATE TRANSPORTER"/>
    <property type="match status" value="1"/>
</dbReference>
<dbReference type="Proteomes" id="UP000183508">
    <property type="component" value="Unassembled WGS sequence"/>
</dbReference>
<comment type="subcellular location">
    <subcellularLocation>
        <location evidence="1">Cell membrane</location>
        <topology evidence="1">Multi-pass membrane protein</topology>
    </subcellularLocation>
</comment>
<evidence type="ECO:0000256" key="3">
    <source>
        <dbReference type="ARBA" id="ARBA00022475"/>
    </source>
</evidence>
<feature type="transmembrane region" description="Helical" evidence="7">
    <location>
        <begin position="133"/>
        <end position="153"/>
    </location>
</feature>
<evidence type="ECO:0000256" key="4">
    <source>
        <dbReference type="ARBA" id="ARBA00022692"/>
    </source>
</evidence>
<keyword evidence="4 7" id="KW-0812">Transmembrane</keyword>
<evidence type="ECO:0000256" key="7">
    <source>
        <dbReference type="SAM" id="Phobius"/>
    </source>
</evidence>
<dbReference type="PANTHER" id="PTHR43663">
    <property type="entry name" value="CHROMATE TRANSPORT PROTEIN-RELATED"/>
    <property type="match status" value="1"/>
</dbReference>
<proteinExistence type="inferred from homology"/>
<dbReference type="EMBL" id="FPBV01000008">
    <property type="protein sequence ID" value="SFU79238.1"/>
    <property type="molecule type" value="Genomic_DNA"/>
</dbReference>
<dbReference type="GO" id="GO:0015109">
    <property type="term" value="F:chromate transmembrane transporter activity"/>
    <property type="evidence" value="ECO:0007669"/>
    <property type="project" value="InterPro"/>
</dbReference>
<evidence type="ECO:0000256" key="5">
    <source>
        <dbReference type="ARBA" id="ARBA00022989"/>
    </source>
</evidence>
<dbReference type="GO" id="GO:0005886">
    <property type="term" value="C:plasma membrane"/>
    <property type="evidence" value="ECO:0007669"/>
    <property type="project" value="UniProtKB-SubCell"/>
</dbReference>
<dbReference type="Pfam" id="PF02417">
    <property type="entry name" value="Chromate_transp"/>
    <property type="match status" value="1"/>
</dbReference>
<dbReference type="AlphaFoldDB" id="A0A1I7J222"/>
<keyword evidence="5 7" id="KW-1133">Transmembrane helix</keyword>
<accession>A0A1I7J222</accession>
<protein>
    <submittedName>
        <fullName evidence="8">Chromate transporter</fullName>
    </submittedName>
</protein>
<name>A0A1I7J222_9BACL</name>
<gene>
    <name evidence="8" type="ORF">SAMN05421543_10873</name>
</gene>
<dbReference type="eggNOG" id="COG2059">
    <property type="taxonomic scope" value="Bacteria"/>
</dbReference>
<dbReference type="InterPro" id="IPR003370">
    <property type="entry name" value="Chromate_transpt"/>
</dbReference>
<evidence type="ECO:0000313" key="8">
    <source>
        <dbReference type="EMBL" id="SFU79238.1"/>
    </source>
</evidence>
<keyword evidence="6 7" id="KW-0472">Membrane</keyword>
<dbReference type="InterPro" id="IPR052518">
    <property type="entry name" value="CHR_Transporter"/>
</dbReference>
<keyword evidence="3" id="KW-1003">Cell membrane</keyword>
<evidence type="ECO:0000256" key="2">
    <source>
        <dbReference type="ARBA" id="ARBA00005262"/>
    </source>
</evidence>
<evidence type="ECO:0000256" key="6">
    <source>
        <dbReference type="ARBA" id="ARBA00023136"/>
    </source>
</evidence>
<dbReference type="STRING" id="392015.SAMN05421543_10873"/>
<feature type="transmembrane region" description="Helical" evidence="7">
    <location>
        <begin position="106"/>
        <end position="127"/>
    </location>
</feature>
<comment type="similarity">
    <text evidence="2">Belongs to the chromate ion transporter (CHR) (TC 2.A.51) family.</text>
</comment>
<keyword evidence="9" id="KW-1185">Reference proteome</keyword>
<reference evidence="9" key="1">
    <citation type="submission" date="2016-10" db="EMBL/GenBank/DDBJ databases">
        <authorList>
            <person name="Varghese N."/>
        </authorList>
    </citation>
    <scope>NUCLEOTIDE SEQUENCE [LARGE SCALE GENOMIC DNA]</scope>
    <source>
        <strain evidence="9">DSM 17980</strain>
    </source>
</reference>
<dbReference type="RefSeq" id="WP_074951779.1">
    <property type="nucleotide sequence ID" value="NZ_FPBV01000008.1"/>
</dbReference>
<organism evidence="8 9">
    <name type="scientific">Alicyclobacillus macrosporangiidus</name>
    <dbReference type="NCBI Taxonomy" id="392015"/>
    <lineage>
        <taxon>Bacteria</taxon>
        <taxon>Bacillati</taxon>
        <taxon>Bacillota</taxon>
        <taxon>Bacilli</taxon>
        <taxon>Bacillales</taxon>
        <taxon>Alicyclobacillaceae</taxon>
        <taxon>Alicyclobacillus</taxon>
    </lineage>
</organism>
<sequence length="179" mass="19564">MTWWHVFIGFFLPNLLGYGGGPAMIPLLQDQAVTHYHWLSNAEFANALALGNVLPGPIATKMATFIGYQVDGWTGIVLALAATVVPSAVGLILLMRLLNRFRQSDAVKGMTAMVQPVITVLMISLTWEFGKTSVMKIGWIQSLVIAALSLWLMQWRKVHPALVIVGAFAYGGVVLPLFQ</sequence>
<feature type="transmembrane region" description="Helical" evidence="7">
    <location>
        <begin position="160"/>
        <end position="178"/>
    </location>
</feature>
<feature type="transmembrane region" description="Helical" evidence="7">
    <location>
        <begin position="72"/>
        <end position="94"/>
    </location>
</feature>
<dbReference type="OrthoDB" id="9027281at2"/>
<evidence type="ECO:0000256" key="1">
    <source>
        <dbReference type="ARBA" id="ARBA00004651"/>
    </source>
</evidence>
<evidence type="ECO:0000313" key="9">
    <source>
        <dbReference type="Proteomes" id="UP000183508"/>
    </source>
</evidence>